<protein>
    <submittedName>
        <fullName evidence="1">Uncharacterized protein</fullName>
    </submittedName>
</protein>
<dbReference type="PROSITE" id="PS51257">
    <property type="entry name" value="PROKAR_LIPOPROTEIN"/>
    <property type="match status" value="1"/>
</dbReference>
<accession>A0A1C3X0M8</accession>
<evidence type="ECO:0000313" key="2">
    <source>
        <dbReference type="Proteomes" id="UP000199205"/>
    </source>
</evidence>
<gene>
    <name evidence="1" type="ORF">GA0061101_12156</name>
</gene>
<dbReference type="AlphaFoldDB" id="A0A1C3X0M8"/>
<organism evidence="1 2">
    <name type="scientific">Rhizobium lusitanum</name>
    <dbReference type="NCBI Taxonomy" id="293958"/>
    <lineage>
        <taxon>Bacteria</taxon>
        <taxon>Pseudomonadati</taxon>
        <taxon>Pseudomonadota</taxon>
        <taxon>Alphaproteobacteria</taxon>
        <taxon>Hyphomicrobiales</taxon>
        <taxon>Rhizobiaceae</taxon>
        <taxon>Rhizobium/Agrobacterium group</taxon>
        <taxon>Rhizobium</taxon>
    </lineage>
</organism>
<dbReference type="EMBL" id="FMAF01000021">
    <property type="protein sequence ID" value="SCB45544.1"/>
    <property type="molecule type" value="Genomic_DNA"/>
</dbReference>
<dbReference type="Proteomes" id="UP000199205">
    <property type="component" value="Unassembled WGS sequence"/>
</dbReference>
<name>A0A1C3X0M8_9HYPH</name>
<reference evidence="1 2" key="1">
    <citation type="submission" date="2016-08" db="EMBL/GenBank/DDBJ databases">
        <authorList>
            <person name="Seilhamer J.J."/>
        </authorList>
    </citation>
    <scope>NUCLEOTIDE SEQUENCE [LARGE SCALE GENOMIC DNA]</scope>
    <source>
        <strain evidence="1 2">P1-7</strain>
    </source>
</reference>
<sequence length="179" mass="19634">MKNLLVGIVSAVAGCVPIYLILGGDARADDWGCQVILCLSNPGGPTQFAQCRPPISKLWQALAKGASFPTCSGVGFRASQPGYEPYSCNDGYSLTARYGDRGQEAICISATLQKVDARYCRSGRDSAAENTDLVALARWQRRERHLQCMGYPTERPSRRLQPHYVDVTIDGVGSQRVWY</sequence>
<dbReference type="OrthoDB" id="8162253at2"/>
<dbReference type="RefSeq" id="WP_092576107.1">
    <property type="nucleotide sequence ID" value="NZ_FMAF01000021.1"/>
</dbReference>
<evidence type="ECO:0000313" key="1">
    <source>
        <dbReference type="EMBL" id="SCB45544.1"/>
    </source>
</evidence>
<proteinExistence type="predicted"/>